<dbReference type="SUPFAM" id="SSF81296">
    <property type="entry name" value="E set domains"/>
    <property type="match status" value="1"/>
</dbReference>
<evidence type="ECO:0000259" key="4">
    <source>
        <dbReference type="Pfam" id="PF04234"/>
    </source>
</evidence>
<accession>A0ABT6CF12</accession>
<protein>
    <submittedName>
        <fullName evidence="5">Copper resistance protein CopC</fullName>
    </submittedName>
</protein>
<evidence type="ECO:0000313" key="6">
    <source>
        <dbReference type="Proteomes" id="UP001222770"/>
    </source>
</evidence>
<sequence>MKTLHRLLPVFVVLAATPALAAVSLTGSTPAAGAKAAGVRTVTVSFSEPVQPALSGMEVVMTEMPGMEGMHHEMKIPGVSVKVAPDGRALVATMARPLPAGGYTVNWRTAGADGQRMTGKVTFAVTK</sequence>
<comment type="caution">
    <text evidence="5">The sequence shown here is derived from an EMBL/GenBank/DDBJ whole genome shotgun (WGS) entry which is preliminary data.</text>
</comment>
<evidence type="ECO:0000256" key="1">
    <source>
        <dbReference type="ARBA" id="ARBA00022729"/>
    </source>
</evidence>
<name>A0ABT6CF12_9SPHN</name>
<feature type="chain" id="PRO_5046665032" evidence="3">
    <location>
        <begin position="22"/>
        <end position="127"/>
    </location>
</feature>
<dbReference type="Pfam" id="PF04234">
    <property type="entry name" value="CopC"/>
    <property type="match status" value="1"/>
</dbReference>
<evidence type="ECO:0000256" key="3">
    <source>
        <dbReference type="SAM" id="SignalP"/>
    </source>
</evidence>
<keyword evidence="1 3" id="KW-0732">Signal</keyword>
<dbReference type="InterPro" id="IPR014756">
    <property type="entry name" value="Ig_E-set"/>
</dbReference>
<dbReference type="Proteomes" id="UP001222770">
    <property type="component" value="Unassembled WGS sequence"/>
</dbReference>
<evidence type="ECO:0000256" key="2">
    <source>
        <dbReference type="ARBA" id="ARBA00023008"/>
    </source>
</evidence>
<dbReference type="Gene3D" id="2.60.40.1220">
    <property type="match status" value="1"/>
</dbReference>
<dbReference type="EMBL" id="JAROCY010000002">
    <property type="protein sequence ID" value="MDF8332078.1"/>
    <property type="molecule type" value="Genomic_DNA"/>
</dbReference>
<dbReference type="InterPro" id="IPR007348">
    <property type="entry name" value="CopC_dom"/>
</dbReference>
<evidence type="ECO:0000313" key="5">
    <source>
        <dbReference type="EMBL" id="MDF8332078.1"/>
    </source>
</evidence>
<dbReference type="InterPro" id="IPR014755">
    <property type="entry name" value="Cu-Rt/internalin_Ig-like"/>
</dbReference>
<feature type="domain" description="CopC" evidence="4">
    <location>
        <begin position="24"/>
        <end position="125"/>
    </location>
</feature>
<organism evidence="5 6">
    <name type="scientific">Novosphingobium cyanobacteriorum</name>
    <dbReference type="NCBI Taxonomy" id="3024215"/>
    <lineage>
        <taxon>Bacteria</taxon>
        <taxon>Pseudomonadati</taxon>
        <taxon>Pseudomonadota</taxon>
        <taxon>Alphaproteobacteria</taxon>
        <taxon>Sphingomonadales</taxon>
        <taxon>Sphingomonadaceae</taxon>
        <taxon>Novosphingobium</taxon>
    </lineage>
</organism>
<feature type="signal peptide" evidence="3">
    <location>
        <begin position="1"/>
        <end position="21"/>
    </location>
</feature>
<gene>
    <name evidence="5" type="ORF">POM99_02590</name>
</gene>
<proteinExistence type="predicted"/>
<dbReference type="RefSeq" id="WP_277275240.1">
    <property type="nucleotide sequence ID" value="NZ_JAROCY010000002.1"/>
</dbReference>
<keyword evidence="2" id="KW-0186">Copper</keyword>
<reference evidence="5 6" key="1">
    <citation type="submission" date="2023-03" db="EMBL/GenBank/DDBJ databases">
        <title>Novosphingobium cyanobacteriorum sp. nov., isolated from a eutrophic reservoir during the Microcystis bloom period.</title>
        <authorList>
            <person name="Kang M."/>
            <person name="Le V."/>
            <person name="Ko S.-R."/>
            <person name="Lee S.-A."/>
            <person name="Ahn C.-Y."/>
        </authorList>
    </citation>
    <scope>NUCLEOTIDE SEQUENCE [LARGE SCALE GENOMIC DNA]</scope>
    <source>
        <strain evidence="5 6">HBC54</strain>
    </source>
</reference>
<keyword evidence="6" id="KW-1185">Reference proteome</keyword>